<evidence type="ECO:0008006" key="5">
    <source>
        <dbReference type="Google" id="ProtNLM"/>
    </source>
</evidence>
<protein>
    <recommendedName>
        <fullName evidence="5">DUF2116 family Zn-ribbon domain-containing protein</fullName>
    </recommendedName>
</protein>
<evidence type="ECO:0000313" key="3">
    <source>
        <dbReference type="Proteomes" id="UP000005050"/>
    </source>
</evidence>
<dbReference type="KEGG" id="pstw:DSJ_10275"/>
<evidence type="ECO:0000313" key="4">
    <source>
        <dbReference type="Proteomes" id="UP000192380"/>
    </source>
</evidence>
<keyword evidence="4" id="KW-1185">Reference proteome</keyword>
<name>H3RBP6_PANSE</name>
<accession>H3RBP6</accession>
<dbReference type="Proteomes" id="UP000192380">
    <property type="component" value="Chromosome"/>
</dbReference>
<proteinExistence type="predicted"/>
<organism evidence="2 3">
    <name type="scientific">Pantoea stewartii subsp. stewartii DC283</name>
    <dbReference type="NCBI Taxonomy" id="660596"/>
    <lineage>
        <taxon>Bacteria</taxon>
        <taxon>Pseudomonadati</taxon>
        <taxon>Pseudomonadota</taxon>
        <taxon>Gammaproteobacteria</taxon>
        <taxon>Enterobacterales</taxon>
        <taxon>Erwiniaceae</taxon>
        <taxon>Pantoea</taxon>
    </lineage>
</organism>
<evidence type="ECO:0000313" key="1">
    <source>
        <dbReference type="EMBL" id="ARF49688.1"/>
    </source>
</evidence>
<reference evidence="1 4" key="3">
    <citation type="submission" date="2016-10" db="EMBL/GenBank/DDBJ databases">
        <title>Complete Genome Assembly of Pantoea stewartii subsp. stewartii DC283, a Corn Pathogen.</title>
        <authorList>
            <person name="Duong D.A."/>
            <person name="Stevens A.M."/>
            <person name="Jensen R.V."/>
        </authorList>
    </citation>
    <scope>NUCLEOTIDE SEQUENCE [LARGE SCALE GENOMIC DNA]</scope>
    <source>
        <strain evidence="1 4">DC283</strain>
    </source>
</reference>
<dbReference type="PATRIC" id="fig|660596.6.peg.1398"/>
<dbReference type="OrthoDB" id="6455862at2"/>
<dbReference type="RefSeq" id="WP_006118764.1">
    <property type="nucleotide sequence ID" value="NZ_AHIE01000008.1"/>
</dbReference>
<gene>
    <name evidence="2" type="ORF">CKS_4138</name>
    <name evidence="1" type="ORF">DSJ_10275</name>
</gene>
<reference evidence="2" key="2">
    <citation type="submission" date="2012-01" db="EMBL/GenBank/DDBJ databases">
        <authorList>
            <person name="Biehl B.S."/>
            <person name="Ding Y."/>
            <person name="Dugan-Rocha S.P."/>
            <person name="Gibbs R.A."/>
            <person name="Glasner J.D."/>
            <person name="Kovar C."/>
            <person name="Muzny D.M."/>
            <person name="Neeno-Eckwall E.C."/>
            <person name="Perna N.T."/>
            <person name="Qin X."/>
            <person name="von Bodman S.B."/>
            <person name="Weinstock G.M."/>
        </authorList>
    </citation>
    <scope>NUCLEOTIDE SEQUENCE</scope>
    <source>
        <strain evidence="2">DC283</strain>
    </source>
</reference>
<reference evidence="2 3" key="1">
    <citation type="journal article" date="2012" name="Mol. Microbiol.">
        <title>The genetic and structural basis of two distinct terminal side branch residues in stewartan and amylovoran exopolysaccharides and their potential role in host adaptation.</title>
        <authorList>
            <person name="Wang X."/>
            <person name="Yang F."/>
            <person name="von Bodman S.B."/>
        </authorList>
    </citation>
    <scope>NUCLEOTIDE SEQUENCE [LARGE SCALE GENOMIC DNA]</scope>
    <source>
        <strain evidence="2 3">DC283</strain>
    </source>
</reference>
<dbReference type="STRING" id="660596.DSJ_10275"/>
<dbReference type="AlphaFoldDB" id="H3RBP6"/>
<dbReference type="Proteomes" id="UP000005050">
    <property type="component" value="Unassembled WGS sequence"/>
</dbReference>
<dbReference type="EMBL" id="CP017581">
    <property type="protein sequence ID" value="ARF49688.1"/>
    <property type="molecule type" value="Genomic_DNA"/>
</dbReference>
<evidence type="ECO:0000313" key="2">
    <source>
        <dbReference type="EMBL" id="EHU01385.1"/>
    </source>
</evidence>
<dbReference type="EMBL" id="AHIE01000008">
    <property type="protein sequence ID" value="EHU01385.1"/>
    <property type="molecule type" value="Genomic_DNA"/>
</dbReference>
<sequence>MDEVDLAQQLEQAIIAAALENRKKSPVSPDGKCIWCKDEPVVDKTAFCSADCGVDYFKHEREMKQRITGD</sequence>